<name>A0ACC2T662_9FUNG</name>
<evidence type="ECO:0000313" key="2">
    <source>
        <dbReference type="Proteomes" id="UP001165960"/>
    </source>
</evidence>
<sequence length="235" mass="26835">MRTQTLVPVRSLGVSCFNHFIQSCRPSFLILNSNLYANPYNLNKKKITPLFCFHSRFHVSTPSNVHDTRPKDDKIQSLQVNLISETGEKQGIFPLSQVLSEMNRKDQVLIQVSEDEPPFCKIYSKKALYEKSKAEVKKKFKSTVSSKIFKFASNISPHDLQVKVNQCKKKLEKGDNIKFILTVPRNTPPEEIQSLVFPIYEDLYEKLEESGKISEPFTVKEGSGSFTLRGDKKDG</sequence>
<organism evidence="1 2">
    <name type="scientific">Entomophthora muscae</name>
    <dbReference type="NCBI Taxonomy" id="34485"/>
    <lineage>
        <taxon>Eukaryota</taxon>
        <taxon>Fungi</taxon>
        <taxon>Fungi incertae sedis</taxon>
        <taxon>Zoopagomycota</taxon>
        <taxon>Entomophthoromycotina</taxon>
        <taxon>Entomophthoromycetes</taxon>
        <taxon>Entomophthorales</taxon>
        <taxon>Entomophthoraceae</taxon>
        <taxon>Entomophthora</taxon>
    </lineage>
</organism>
<reference evidence="1" key="1">
    <citation type="submission" date="2022-04" db="EMBL/GenBank/DDBJ databases">
        <title>Genome of the entomopathogenic fungus Entomophthora muscae.</title>
        <authorList>
            <person name="Elya C."/>
            <person name="Lovett B.R."/>
            <person name="Lee E."/>
            <person name="Macias A.M."/>
            <person name="Hajek A.E."/>
            <person name="De Bivort B.L."/>
            <person name="Kasson M.T."/>
            <person name="De Fine Licht H.H."/>
            <person name="Stajich J.E."/>
        </authorList>
    </citation>
    <scope>NUCLEOTIDE SEQUENCE</scope>
    <source>
        <strain evidence="1">Berkeley</strain>
    </source>
</reference>
<dbReference type="Proteomes" id="UP001165960">
    <property type="component" value="Unassembled WGS sequence"/>
</dbReference>
<accession>A0ACC2T662</accession>
<comment type="caution">
    <text evidence="1">The sequence shown here is derived from an EMBL/GenBank/DDBJ whole genome shotgun (WGS) entry which is preliminary data.</text>
</comment>
<gene>
    <name evidence="1" type="ORF">DSO57_1013265</name>
</gene>
<protein>
    <submittedName>
        <fullName evidence="1">Uncharacterized protein</fullName>
    </submittedName>
</protein>
<keyword evidence="2" id="KW-1185">Reference proteome</keyword>
<proteinExistence type="predicted"/>
<evidence type="ECO:0000313" key="1">
    <source>
        <dbReference type="EMBL" id="KAJ9069975.1"/>
    </source>
</evidence>
<dbReference type="EMBL" id="QTSX02003599">
    <property type="protein sequence ID" value="KAJ9069975.1"/>
    <property type="molecule type" value="Genomic_DNA"/>
</dbReference>